<dbReference type="SUPFAM" id="SSF50978">
    <property type="entry name" value="WD40 repeat-like"/>
    <property type="match status" value="1"/>
</dbReference>
<protein>
    <submittedName>
        <fullName evidence="2">WD domain G-beta repeat uncharacterized protein</fullName>
    </submittedName>
</protein>
<proteinExistence type="predicted"/>
<dbReference type="Pfam" id="PF00400">
    <property type="entry name" value="WD40"/>
    <property type="match status" value="2"/>
</dbReference>
<dbReference type="InterPro" id="IPR036322">
    <property type="entry name" value="WD40_repeat_dom_sf"/>
</dbReference>
<sequence length="153" mass="15695">MVWDLISEQPGRFLRRSGDQVQVIRDAGPAVKSIAAVPGSSLLAVGDAGGEVALWDANGKARTLVTGRGAIGAVAVSRDGTTVAAAANDSLITLWQVADGTQVATLTGHTGPVNAVLFDADGDLTSSGPDARVIRWELDPDQVISRLSAPGPR</sequence>
<reference evidence="2 3" key="1">
    <citation type="submission" date="2018-06" db="EMBL/GenBank/DDBJ databases">
        <title>Genomic Encyclopedia of Type Strains, Phase IV (KMG-IV): sequencing the most valuable type-strain genomes for metagenomic binning, comparative biology and taxonomic classification.</title>
        <authorList>
            <person name="Goeker M."/>
        </authorList>
    </citation>
    <scope>NUCLEOTIDE SEQUENCE [LARGE SCALE GENOMIC DNA]</scope>
    <source>
        <strain evidence="2 3">DSM 45479</strain>
    </source>
</reference>
<accession>A0ABX9ED20</accession>
<keyword evidence="1" id="KW-0853">WD repeat</keyword>
<evidence type="ECO:0000313" key="3">
    <source>
        <dbReference type="Proteomes" id="UP000248714"/>
    </source>
</evidence>
<feature type="repeat" description="WD" evidence="1">
    <location>
        <begin position="64"/>
        <end position="105"/>
    </location>
</feature>
<dbReference type="Proteomes" id="UP000248714">
    <property type="component" value="Unassembled WGS sequence"/>
</dbReference>
<evidence type="ECO:0000256" key="1">
    <source>
        <dbReference type="PROSITE-ProRule" id="PRU00221"/>
    </source>
</evidence>
<organism evidence="2 3">
    <name type="scientific">Lentzea atacamensis</name>
    <dbReference type="NCBI Taxonomy" id="531938"/>
    <lineage>
        <taxon>Bacteria</taxon>
        <taxon>Bacillati</taxon>
        <taxon>Actinomycetota</taxon>
        <taxon>Actinomycetes</taxon>
        <taxon>Pseudonocardiales</taxon>
        <taxon>Pseudonocardiaceae</taxon>
        <taxon>Lentzea</taxon>
    </lineage>
</organism>
<evidence type="ECO:0000313" key="2">
    <source>
        <dbReference type="EMBL" id="RAS68523.1"/>
    </source>
</evidence>
<dbReference type="PANTHER" id="PTHR19879:SF9">
    <property type="entry name" value="TRANSCRIPTION INITIATION FACTOR TFIID SUBUNIT 5"/>
    <property type="match status" value="1"/>
</dbReference>
<name>A0ABX9ED20_9PSEU</name>
<dbReference type="InterPro" id="IPR015943">
    <property type="entry name" value="WD40/YVTN_repeat-like_dom_sf"/>
</dbReference>
<gene>
    <name evidence="2" type="ORF">C8D87_102592</name>
</gene>
<keyword evidence="3" id="KW-1185">Reference proteome</keyword>
<dbReference type="InterPro" id="IPR001680">
    <property type="entry name" value="WD40_rpt"/>
</dbReference>
<dbReference type="PROSITE" id="PS50082">
    <property type="entry name" value="WD_REPEATS_2"/>
    <property type="match status" value="2"/>
</dbReference>
<dbReference type="Gene3D" id="2.130.10.10">
    <property type="entry name" value="YVTN repeat-like/Quinoprotein amine dehydrogenase"/>
    <property type="match status" value="1"/>
</dbReference>
<dbReference type="SMART" id="SM00320">
    <property type="entry name" value="WD40"/>
    <property type="match status" value="3"/>
</dbReference>
<comment type="caution">
    <text evidence="2">The sequence shown here is derived from an EMBL/GenBank/DDBJ whole genome shotgun (WGS) entry which is preliminary data.</text>
</comment>
<feature type="repeat" description="WD" evidence="1">
    <location>
        <begin position="106"/>
        <end position="146"/>
    </location>
</feature>
<dbReference type="EMBL" id="QLTT01000002">
    <property type="protein sequence ID" value="RAS68523.1"/>
    <property type="molecule type" value="Genomic_DNA"/>
</dbReference>
<dbReference type="PANTHER" id="PTHR19879">
    <property type="entry name" value="TRANSCRIPTION INITIATION FACTOR TFIID"/>
    <property type="match status" value="1"/>
</dbReference>